<dbReference type="Gene3D" id="2.40.10.10">
    <property type="entry name" value="Trypsin-like serine proteases"/>
    <property type="match status" value="2"/>
</dbReference>
<organism evidence="3">
    <name type="scientific">Cuerna arida</name>
    <dbReference type="NCBI Taxonomy" id="1464854"/>
    <lineage>
        <taxon>Eukaryota</taxon>
        <taxon>Metazoa</taxon>
        <taxon>Ecdysozoa</taxon>
        <taxon>Arthropoda</taxon>
        <taxon>Hexapoda</taxon>
        <taxon>Insecta</taxon>
        <taxon>Pterygota</taxon>
        <taxon>Neoptera</taxon>
        <taxon>Paraneoptera</taxon>
        <taxon>Hemiptera</taxon>
        <taxon>Auchenorrhyncha</taxon>
        <taxon>Membracoidea</taxon>
        <taxon>Cicadellidae</taxon>
        <taxon>Cicadellinae</taxon>
        <taxon>Proconiini</taxon>
        <taxon>Cuerna</taxon>
    </lineage>
</organism>
<dbReference type="AlphaFoldDB" id="A0A1B6F668"/>
<evidence type="ECO:0000259" key="2">
    <source>
        <dbReference type="PROSITE" id="PS50240"/>
    </source>
</evidence>
<gene>
    <name evidence="3" type="ORF">g.24651</name>
</gene>
<dbReference type="InterPro" id="IPR043504">
    <property type="entry name" value="Peptidase_S1_PA_chymotrypsin"/>
</dbReference>
<evidence type="ECO:0000256" key="1">
    <source>
        <dbReference type="SAM" id="MobiDB-lite"/>
    </source>
</evidence>
<sequence>TPQYQFTPIKTGNAYSHPQQTVSHVNLATISLGHASIAGSRPSQSVKYVSNGNGYLPPAQSEGSESKRDDIYELQEVPVTNAPLPTKCAAALMCVSDNFCSKDGIVSLHSVSFDEHDLATRVALSDCYNVTTGVVGKCCRDPNYSDPWDPKTLGSYNPDELATLFDDGSYKFKPNGPLDTYQKGQVFTHYSEITNDYVAHSDSQKLENIYGFNTKFGEIPWQAMILNDELKKILCGGVILSDNTVLTTSSCVKSVPIHQIAVKGGEWELGHDLPEEYEPFQIRKVVNVIYRNSSYDENLALLVLDSRFNFRTSLHGVLFDDESEIYQQNSDDVCFVTGWGEEVLRLHLEGKRMNRILVHLNYQENCGIYGLKQSGADACIEPLKGLNLCDVDLGSGVVCGNRKKGFKLYGLYTANNGCDRAFEDRRATFLKLDVQWLLSNVYKIDSADSNLSFVTYSHKLSKKVRKVCKCFEEEIN</sequence>
<feature type="non-terminal residue" evidence="3">
    <location>
        <position position="1"/>
    </location>
</feature>
<dbReference type="PROSITE" id="PS50240">
    <property type="entry name" value="TRYPSIN_DOM"/>
    <property type="match status" value="1"/>
</dbReference>
<evidence type="ECO:0000313" key="3">
    <source>
        <dbReference type="EMBL" id="JAS45759.1"/>
    </source>
</evidence>
<accession>A0A1B6F668</accession>
<dbReference type="GO" id="GO:0004252">
    <property type="term" value="F:serine-type endopeptidase activity"/>
    <property type="evidence" value="ECO:0007669"/>
    <property type="project" value="InterPro"/>
</dbReference>
<feature type="region of interest" description="Disordered" evidence="1">
    <location>
        <begin position="48"/>
        <end position="67"/>
    </location>
</feature>
<dbReference type="PANTHER" id="PTHR24260">
    <property type="match status" value="1"/>
</dbReference>
<dbReference type="GO" id="GO:0006508">
    <property type="term" value="P:proteolysis"/>
    <property type="evidence" value="ECO:0007669"/>
    <property type="project" value="InterPro"/>
</dbReference>
<protein>
    <recommendedName>
        <fullName evidence="2">Peptidase S1 domain-containing protein</fullName>
    </recommendedName>
</protein>
<dbReference type="Pfam" id="PF18399">
    <property type="entry name" value="CLIP_SPH_Scar"/>
    <property type="match status" value="1"/>
</dbReference>
<dbReference type="InterPro" id="IPR051333">
    <property type="entry name" value="CLIP_Serine_Protease"/>
</dbReference>
<dbReference type="SUPFAM" id="SSF50494">
    <property type="entry name" value="Trypsin-like serine proteases"/>
    <property type="match status" value="1"/>
</dbReference>
<name>A0A1B6F668_9HEMI</name>
<dbReference type="InterPro" id="IPR040973">
    <property type="entry name" value="CLIP_SPH_Scar"/>
</dbReference>
<feature type="domain" description="Peptidase S1" evidence="2">
    <location>
        <begin position="209"/>
        <end position="442"/>
    </location>
</feature>
<proteinExistence type="predicted"/>
<dbReference type="Pfam" id="PF00089">
    <property type="entry name" value="Trypsin"/>
    <property type="match status" value="1"/>
</dbReference>
<dbReference type="InterPro" id="IPR009003">
    <property type="entry name" value="Peptidase_S1_PA"/>
</dbReference>
<reference evidence="3" key="1">
    <citation type="submission" date="2015-11" db="EMBL/GenBank/DDBJ databases">
        <title>De novo transcriptome assembly of four potential Pierce s Disease insect vectors from Arizona vineyards.</title>
        <authorList>
            <person name="Tassone E.E."/>
        </authorList>
    </citation>
    <scope>NUCLEOTIDE SEQUENCE</scope>
</reference>
<dbReference type="PANTHER" id="PTHR24260:SF145">
    <property type="entry name" value="FI17609P1-RELATED"/>
    <property type="match status" value="1"/>
</dbReference>
<dbReference type="InterPro" id="IPR001254">
    <property type="entry name" value="Trypsin_dom"/>
</dbReference>
<dbReference type="EMBL" id="GECZ01024010">
    <property type="protein sequence ID" value="JAS45759.1"/>
    <property type="molecule type" value="Transcribed_RNA"/>
</dbReference>
<dbReference type="SMART" id="SM00020">
    <property type="entry name" value="Tryp_SPc"/>
    <property type="match status" value="1"/>
</dbReference>